<evidence type="ECO:0000313" key="2">
    <source>
        <dbReference type="EMBL" id="CAK8162586.1"/>
    </source>
</evidence>
<proteinExistence type="predicted"/>
<organism evidence="2 3">
    <name type="scientific">Candidatus Xenohaliotis californiensis</name>
    <dbReference type="NCBI Taxonomy" id="84677"/>
    <lineage>
        <taxon>Bacteria</taxon>
        <taxon>Pseudomonadati</taxon>
        <taxon>Pseudomonadota</taxon>
        <taxon>Alphaproteobacteria</taxon>
        <taxon>Rickettsiales</taxon>
        <taxon>Anaplasmataceae</taxon>
        <taxon>Candidatus Xenohaliotis</taxon>
    </lineage>
</organism>
<reference evidence="2 3" key="1">
    <citation type="submission" date="2024-01" db="EMBL/GenBank/DDBJ databases">
        <authorList>
            <person name="Kunselman E."/>
        </authorList>
    </citation>
    <scope>NUCLEOTIDE SEQUENCE [LARGE SCALE GENOMIC DNA]</scope>
    <source>
        <strain evidence="2">2 abalone samples</strain>
    </source>
</reference>
<gene>
    <name evidence="2" type="ORF">CAXC1_10007</name>
</gene>
<protein>
    <submittedName>
        <fullName evidence="2">Uncharacterized protein</fullName>
    </submittedName>
</protein>
<sequence length="198" mass="21820">MYQNIINFINRSMTPPSSAGMNIAQSANSMAATVSQLQQSGRQNSGTEDPNILQRIPPGSAILQIFKLELFNVICGNINAAASLLELIGLDKPAILTILERPELSPFSTLKIFKNLIYAREQLFNLENSDTPIDDSNNDDNAPNAQASQNPDLFSTQTSPMHHANDSELGGLSPSMPQQPSQNMEDDLLFNKHKHHRH</sequence>
<feature type="region of interest" description="Disordered" evidence="1">
    <location>
        <begin position="129"/>
        <end position="198"/>
    </location>
</feature>
<evidence type="ECO:0000256" key="1">
    <source>
        <dbReference type="SAM" id="MobiDB-lite"/>
    </source>
</evidence>
<name>A0ABM9N7K8_9RICK</name>
<evidence type="ECO:0000313" key="3">
    <source>
        <dbReference type="Proteomes" id="UP001314181"/>
    </source>
</evidence>
<accession>A0ABM9N7K8</accession>
<keyword evidence="3" id="KW-1185">Reference proteome</keyword>
<comment type="caution">
    <text evidence="2">The sequence shown here is derived from an EMBL/GenBank/DDBJ whole genome shotgun (WGS) entry which is preliminary data.</text>
</comment>
<dbReference type="EMBL" id="CAWVOK010000011">
    <property type="protein sequence ID" value="CAK8162586.1"/>
    <property type="molecule type" value="Genomic_DNA"/>
</dbReference>
<feature type="compositionally biased region" description="Low complexity" evidence="1">
    <location>
        <begin position="139"/>
        <end position="152"/>
    </location>
</feature>
<dbReference type="Proteomes" id="UP001314181">
    <property type="component" value="Unassembled WGS sequence"/>
</dbReference>